<evidence type="ECO:0000313" key="1">
    <source>
        <dbReference type="EMBL" id="CAG8720157.1"/>
    </source>
</evidence>
<sequence length="88" mass="10450">MLAAYKKLFSKRILYFQKSTKQLFLLKKEVIQLPEKLYLKGTSIIDINDLEDFINEVKEKYSIVALLLKEYSDLNFINKPDLPKNHKE</sequence>
<organism evidence="1 2">
    <name type="scientific">Gigaspora margarita</name>
    <dbReference type="NCBI Taxonomy" id="4874"/>
    <lineage>
        <taxon>Eukaryota</taxon>
        <taxon>Fungi</taxon>
        <taxon>Fungi incertae sedis</taxon>
        <taxon>Mucoromycota</taxon>
        <taxon>Glomeromycotina</taxon>
        <taxon>Glomeromycetes</taxon>
        <taxon>Diversisporales</taxon>
        <taxon>Gigasporaceae</taxon>
        <taxon>Gigaspora</taxon>
    </lineage>
</organism>
<protein>
    <submittedName>
        <fullName evidence="1">40027_t:CDS:1</fullName>
    </submittedName>
</protein>
<dbReference type="EMBL" id="CAJVQB010008541">
    <property type="protein sequence ID" value="CAG8720157.1"/>
    <property type="molecule type" value="Genomic_DNA"/>
</dbReference>
<accession>A0ABN7V228</accession>
<comment type="caution">
    <text evidence="1">The sequence shown here is derived from an EMBL/GenBank/DDBJ whole genome shotgun (WGS) entry which is preliminary data.</text>
</comment>
<gene>
    <name evidence="1" type="ORF">GMARGA_LOCUS13449</name>
</gene>
<proteinExistence type="predicted"/>
<name>A0ABN7V228_GIGMA</name>
<evidence type="ECO:0000313" key="2">
    <source>
        <dbReference type="Proteomes" id="UP000789901"/>
    </source>
</evidence>
<dbReference type="Proteomes" id="UP000789901">
    <property type="component" value="Unassembled WGS sequence"/>
</dbReference>
<keyword evidence="2" id="KW-1185">Reference proteome</keyword>
<reference evidence="1 2" key="1">
    <citation type="submission" date="2021-06" db="EMBL/GenBank/DDBJ databases">
        <authorList>
            <person name="Kallberg Y."/>
            <person name="Tangrot J."/>
            <person name="Rosling A."/>
        </authorList>
    </citation>
    <scope>NUCLEOTIDE SEQUENCE [LARGE SCALE GENOMIC DNA]</scope>
    <source>
        <strain evidence="1 2">120-4 pot B 10/14</strain>
    </source>
</reference>
<feature type="non-terminal residue" evidence="1">
    <location>
        <position position="88"/>
    </location>
</feature>